<name>A0ABY7GRZ0_9BACT</name>
<proteinExistence type="predicted"/>
<gene>
    <name evidence="2" type="ORF">O0S08_26235</name>
</gene>
<dbReference type="RefSeq" id="WP_269032017.1">
    <property type="nucleotide sequence ID" value="NZ_CP114040.1"/>
</dbReference>
<reference evidence="2" key="1">
    <citation type="submission" date="2022-11" db="EMBL/GenBank/DDBJ databases">
        <title>Minimal conservation of predation-associated metabolite biosynthetic gene clusters underscores biosynthetic potential of Myxococcota including descriptions for ten novel species: Archangium lansinium sp. nov., Myxococcus landrumus sp. nov., Nannocystis bai.</title>
        <authorList>
            <person name="Ahearne A."/>
            <person name="Stevens C."/>
            <person name="Dowd S."/>
        </authorList>
    </citation>
    <scope>NUCLEOTIDE SEQUENCE</scope>
    <source>
        <strain evidence="2">Fl3</strain>
    </source>
</reference>
<accession>A0ABY7GRZ0</accession>
<feature type="signal peptide" evidence="1">
    <location>
        <begin position="1"/>
        <end position="24"/>
    </location>
</feature>
<organism evidence="2 3">
    <name type="scientific">Nannocystis punicea</name>
    <dbReference type="NCBI Taxonomy" id="2995304"/>
    <lineage>
        <taxon>Bacteria</taxon>
        <taxon>Pseudomonadati</taxon>
        <taxon>Myxococcota</taxon>
        <taxon>Polyangia</taxon>
        <taxon>Nannocystales</taxon>
        <taxon>Nannocystaceae</taxon>
        <taxon>Nannocystis</taxon>
    </lineage>
</organism>
<protein>
    <recommendedName>
        <fullName evidence="4">Lipoprotein</fullName>
    </recommendedName>
</protein>
<evidence type="ECO:0000313" key="3">
    <source>
        <dbReference type="Proteomes" id="UP001164459"/>
    </source>
</evidence>
<feature type="chain" id="PRO_5045111427" description="Lipoprotein" evidence="1">
    <location>
        <begin position="25"/>
        <end position="139"/>
    </location>
</feature>
<keyword evidence="3" id="KW-1185">Reference proteome</keyword>
<dbReference type="EMBL" id="CP114040">
    <property type="protein sequence ID" value="WAS89707.1"/>
    <property type="molecule type" value="Genomic_DNA"/>
</dbReference>
<dbReference type="PROSITE" id="PS51257">
    <property type="entry name" value="PROKAR_LIPOPROTEIN"/>
    <property type="match status" value="1"/>
</dbReference>
<keyword evidence="1" id="KW-0732">Signal</keyword>
<dbReference type="Proteomes" id="UP001164459">
    <property type="component" value="Chromosome"/>
</dbReference>
<evidence type="ECO:0008006" key="4">
    <source>
        <dbReference type="Google" id="ProtNLM"/>
    </source>
</evidence>
<evidence type="ECO:0000256" key="1">
    <source>
        <dbReference type="SAM" id="SignalP"/>
    </source>
</evidence>
<sequence>MKRRASSLALLVVLAAGCSVNSMLNQMENENDKTIDLVCDCTNVFPDRAACEAQFASFLSPFDRDCLEDALAADKKASKESLECIVDQQKEYNDCLADMLDCNDPNSYQGCQDIIQTNECPQFPAEVQTELKACGKNDD</sequence>
<evidence type="ECO:0000313" key="2">
    <source>
        <dbReference type="EMBL" id="WAS89707.1"/>
    </source>
</evidence>